<dbReference type="CDD" id="cd06170">
    <property type="entry name" value="LuxR_C_like"/>
    <property type="match status" value="1"/>
</dbReference>
<dbReference type="PANTHER" id="PTHR44688">
    <property type="entry name" value="DNA-BINDING TRANSCRIPTIONAL ACTIVATOR DEVR_DOSR"/>
    <property type="match status" value="1"/>
</dbReference>
<dbReference type="GO" id="GO:0006355">
    <property type="term" value="P:regulation of DNA-templated transcription"/>
    <property type="evidence" value="ECO:0007669"/>
    <property type="project" value="InterPro"/>
</dbReference>
<dbReference type="PROSITE" id="PS00622">
    <property type="entry name" value="HTH_LUXR_1"/>
    <property type="match status" value="1"/>
</dbReference>
<dbReference type="SMART" id="SM00421">
    <property type="entry name" value="HTH_LUXR"/>
    <property type="match status" value="1"/>
</dbReference>
<evidence type="ECO:0000313" key="6">
    <source>
        <dbReference type="EMBL" id="NEN50962.1"/>
    </source>
</evidence>
<evidence type="ECO:0000256" key="1">
    <source>
        <dbReference type="ARBA" id="ARBA00023015"/>
    </source>
</evidence>
<name>A0A6P0EW95_9ACTN</name>
<feature type="domain" description="HTH luxR-type" evidence="4">
    <location>
        <begin position="156"/>
        <end position="221"/>
    </location>
</feature>
<dbReference type="Gene3D" id="1.10.10.10">
    <property type="entry name" value="Winged helix-like DNA-binding domain superfamily/Winged helix DNA-binding domain"/>
    <property type="match status" value="1"/>
</dbReference>
<dbReference type="Proteomes" id="UP000471152">
    <property type="component" value="Unassembled WGS sequence"/>
</dbReference>
<keyword evidence="1" id="KW-0805">Transcription regulation</keyword>
<dbReference type="EMBL" id="JAAGWB010000017">
    <property type="protein sequence ID" value="NEN50962.1"/>
    <property type="molecule type" value="Genomic_DNA"/>
</dbReference>
<dbReference type="SUPFAM" id="SSF46894">
    <property type="entry name" value="C-terminal effector domain of the bipartite response regulators"/>
    <property type="match status" value="1"/>
</dbReference>
<dbReference type="Pfam" id="PF00196">
    <property type="entry name" value="GerE"/>
    <property type="match status" value="1"/>
</dbReference>
<sequence length="229" mass="25702">MPWALLEGLQRLVPCDLEVNYQHHELRASRTLLIHSVEPGPRRIDPAGPAPSAPEDPFWQYWWHGPCSWPQRSGDLRRVVDTGDFLATERDRLADPICEVLPELRAAMIMSLPAAPGEARRVVLMRHSGSFSERDRQIATLLRPHLQEIWLDAERRRAGVPALTPREWELLALAANGLSYAAIAEQLVISVGTVRKHMEHVRERLGVHSIAAAVAVAMPHAPAHLWRPG</sequence>
<dbReference type="PROSITE" id="PS50043">
    <property type="entry name" value="HTH_LUXR_2"/>
    <property type="match status" value="1"/>
</dbReference>
<dbReference type="InterPro" id="IPR036388">
    <property type="entry name" value="WH-like_DNA-bd_sf"/>
</dbReference>
<dbReference type="PRINTS" id="PR00038">
    <property type="entry name" value="HTHLUXR"/>
</dbReference>
<accession>A0A6P0EW95</accession>
<evidence type="ECO:0000256" key="3">
    <source>
        <dbReference type="ARBA" id="ARBA00023163"/>
    </source>
</evidence>
<dbReference type="PANTHER" id="PTHR44688:SF16">
    <property type="entry name" value="DNA-BINDING TRANSCRIPTIONAL ACTIVATOR DEVR_DOSR"/>
    <property type="match status" value="1"/>
</dbReference>
<evidence type="ECO:0000313" key="8">
    <source>
        <dbReference type="Proteomes" id="UP000471152"/>
    </source>
</evidence>
<evidence type="ECO:0000313" key="5">
    <source>
        <dbReference type="EMBL" id="NEK94194.1"/>
    </source>
</evidence>
<reference evidence="6 8" key="2">
    <citation type="submission" date="2020-02" db="EMBL/GenBank/DDBJ databases">
        <title>The WGS of Modestobacter muralis DSM 100205.</title>
        <authorList>
            <person name="Jiang Z."/>
        </authorList>
    </citation>
    <scope>NUCLEOTIDE SEQUENCE [LARGE SCALE GENOMIC DNA]</scope>
    <source>
        <strain evidence="6 8">DSM 100205</strain>
    </source>
</reference>
<keyword evidence="2" id="KW-0238">DNA-binding</keyword>
<comment type="caution">
    <text evidence="5">The sequence shown here is derived from an EMBL/GenBank/DDBJ whole genome shotgun (WGS) entry which is preliminary data.</text>
</comment>
<proteinExistence type="predicted"/>
<evidence type="ECO:0000256" key="2">
    <source>
        <dbReference type="ARBA" id="ARBA00023125"/>
    </source>
</evidence>
<dbReference type="InterPro" id="IPR016032">
    <property type="entry name" value="Sig_transdc_resp-reg_C-effctor"/>
</dbReference>
<dbReference type="GO" id="GO:0003677">
    <property type="term" value="F:DNA binding"/>
    <property type="evidence" value="ECO:0007669"/>
    <property type="project" value="UniProtKB-KW"/>
</dbReference>
<evidence type="ECO:0000259" key="4">
    <source>
        <dbReference type="PROSITE" id="PS50043"/>
    </source>
</evidence>
<dbReference type="Proteomes" id="UP000468828">
    <property type="component" value="Unassembled WGS sequence"/>
</dbReference>
<organism evidence="5 7">
    <name type="scientific">Modestobacter muralis</name>
    <dbReference type="NCBI Taxonomy" id="1608614"/>
    <lineage>
        <taxon>Bacteria</taxon>
        <taxon>Bacillati</taxon>
        <taxon>Actinomycetota</taxon>
        <taxon>Actinomycetes</taxon>
        <taxon>Geodermatophilales</taxon>
        <taxon>Geodermatophilaceae</taxon>
        <taxon>Modestobacter</taxon>
    </lineage>
</organism>
<dbReference type="EMBL" id="JAAGWH010000017">
    <property type="protein sequence ID" value="NEK94194.1"/>
    <property type="molecule type" value="Genomic_DNA"/>
</dbReference>
<dbReference type="InterPro" id="IPR000792">
    <property type="entry name" value="Tscrpt_reg_LuxR_C"/>
</dbReference>
<evidence type="ECO:0000313" key="7">
    <source>
        <dbReference type="Proteomes" id="UP000468828"/>
    </source>
</evidence>
<gene>
    <name evidence="6" type="ORF">G3R41_08410</name>
    <name evidence="5" type="ORF">GCU67_08405</name>
</gene>
<keyword evidence="7" id="KW-1185">Reference proteome</keyword>
<dbReference type="AlphaFoldDB" id="A0A6P0EW95"/>
<protein>
    <submittedName>
        <fullName evidence="5">Helix-turn-helix transcriptional regulator</fullName>
    </submittedName>
</protein>
<reference evidence="5 7" key="1">
    <citation type="submission" date="2020-01" db="EMBL/GenBank/DDBJ databases">
        <title>the WGS Modestobacter muralis CPCC 204518.</title>
        <authorList>
            <person name="Jiang Z."/>
        </authorList>
    </citation>
    <scope>NUCLEOTIDE SEQUENCE [LARGE SCALE GENOMIC DNA]</scope>
    <source>
        <strain evidence="5 7">DSM 100205</strain>
    </source>
</reference>
<keyword evidence="3" id="KW-0804">Transcription</keyword>